<organism evidence="2 4">
    <name type="scientific">Puccinia graminis f. sp. tritici</name>
    <dbReference type="NCBI Taxonomy" id="56615"/>
    <lineage>
        <taxon>Eukaryota</taxon>
        <taxon>Fungi</taxon>
        <taxon>Dikarya</taxon>
        <taxon>Basidiomycota</taxon>
        <taxon>Pucciniomycotina</taxon>
        <taxon>Pucciniomycetes</taxon>
        <taxon>Pucciniales</taxon>
        <taxon>Pucciniaceae</taxon>
        <taxon>Puccinia</taxon>
    </lineage>
</organism>
<dbReference type="OrthoDB" id="2506615at2759"/>
<protein>
    <submittedName>
        <fullName evidence="2">Uncharacterized protein</fullName>
    </submittedName>
</protein>
<reference evidence="3 4" key="1">
    <citation type="submission" date="2019-05" db="EMBL/GenBank/DDBJ databases">
        <title>Emergence of the Ug99 lineage of the wheat stem rust pathogen through somatic hybridization.</title>
        <authorList>
            <person name="Li F."/>
            <person name="Upadhyaya N.M."/>
            <person name="Sperschneider J."/>
            <person name="Matny O."/>
            <person name="Nguyen-Phuc H."/>
            <person name="Mago R."/>
            <person name="Raley C."/>
            <person name="Miller M.E."/>
            <person name="Silverstein K.A.T."/>
            <person name="Henningsen E."/>
            <person name="Hirsch C.D."/>
            <person name="Visser B."/>
            <person name="Pretorius Z.A."/>
            <person name="Steffenson B.J."/>
            <person name="Schwessinger B."/>
            <person name="Dodds P.N."/>
            <person name="Figueroa M."/>
        </authorList>
    </citation>
    <scope>NUCLEOTIDE SEQUENCE [LARGE SCALE GENOMIC DNA]</scope>
    <source>
        <strain evidence="1">21-0</strain>
        <strain evidence="2 4">Ug99</strain>
    </source>
</reference>
<gene>
    <name evidence="1" type="ORF">PGT21_036814</name>
    <name evidence="2" type="ORF">PGTUg99_030266</name>
</gene>
<evidence type="ECO:0000313" key="3">
    <source>
        <dbReference type="Proteomes" id="UP000324748"/>
    </source>
</evidence>
<evidence type="ECO:0000313" key="4">
    <source>
        <dbReference type="Proteomes" id="UP000325313"/>
    </source>
</evidence>
<accession>A0A5B0R8N5</accession>
<name>A0A5B0R8N5_PUCGR</name>
<evidence type="ECO:0000313" key="2">
    <source>
        <dbReference type="EMBL" id="KAA1121513.1"/>
    </source>
</evidence>
<dbReference type="EMBL" id="VSWC01000079">
    <property type="protein sequence ID" value="KAA1095246.1"/>
    <property type="molecule type" value="Genomic_DNA"/>
</dbReference>
<dbReference type="AlphaFoldDB" id="A0A5B0R8N5"/>
<proteinExistence type="predicted"/>
<dbReference type="SUPFAM" id="SSF48452">
    <property type="entry name" value="TPR-like"/>
    <property type="match status" value="1"/>
</dbReference>
<comment type="caution">
    <text evidence="2">The sequence shown here is derived from an EMBL/GenBank/DDBJ whole genome shotgun (WGS) entry which is preliminary data.</text>
</comment>
<dbReference type="Gene3D" id="1.25.40.10">
    <property type="entry name" value="Tetratricopeptide repeat domain"/>
    <property type="match status" value="1"/>
</dbReference>
<dbReference type="Proteomes" id="UP000324748">
    <property type="component" value="Unassembled WGS sequence"/>
</dbReference>
<keyword evidence="3" id="KW-1185">Reference proteome</keyword>
<dbReference type="EMBL" id="VDEP01000238">
    <property type="protein sequence ID" value="KAA1121513.1"/>
    <property type="molecule type" value="Genomic_DNA"/>
</dbReference>
<sequence length="282" mass="31902">MSPTSLDPPLDNQDPQSTSTIDLQRVNLLKRSFDDLELQLESEHLPCKPRTSQPCKSRRLDFMLLERESDVAYRYFMLGNHSKAATCYEDFLSRQWSASMWDGGHLVMIQSTLNLARCYLALGQVGKAQIALQELWDTKKTTAIKFSHSIFAELAVLYSEASTHPAGRKDDPAMVGVERSLTSLQRRAKILEASGDLKGAIQIVDRHLKTLPIDSYNLDEDLKDLLVELHLNLAEGYAILGQHAEALLALKRVWNPTGKLNVTWSHRSFKKLSTLYCELKKC</sequence>
<dbReference type="Proteomes" id="UP000325313">
    <property type="component" value="Unassembled WGS sequence"/>
</dbReference>
<dbReference type="InterPro" id="IPR011990">
    <property type="entry name" value="TPR-like_helical_dom_sf"/>
</dbReference>
<evidence type="ECO:0000313" key="1">
    <source>
        <dbReference type="EMBL" id="KAA1095246.1"/>
    </source>
</evidence>